<dbReference type="Pfam" id="PF00176">
    <property type="entry name" value="SNF2-rel_dom"/>
    <property type="match status" value="1"/>
</dbReference>
<keyword evidence="4" id="KW-0067">ATP-binding</keyword>
<organism evidence="8 9">
    <name type="scientific">Vreelandella halophila</name>
    <dbReference type="NCBI Taxonomy" id="86177"/>
    <lineage>
        <taxon>Bacteria</taxon>
        <taxon>Pseudomonadati</taxon>
        <taxon>Pseudomonadota</taxon>
        <taxon>Gammaproteobacteria</taxon>
        <taxon>Oceanospirillales</taxon>
        <taxon>Halomonadaceae</taxon>
        <taxon>Vreelandella</taxon>
    </lineage>
</organism>
<dbReference type="InterPro" id="IPR057342">
    <property type="entry name" value="DEXDc_RapA"/>
</dbReference>
<evidence type="ECO:0000256" key="5">
    <source>
        <dbReference type="SAM" id="MobiDB-lite"/>
    </source>
</evidence>
<feature type="region of interest" description="Disordered" evidence="5">
    <location>
        <begin position="895"/>
        <end position="923"/>
    </location>
</feature>
<dbReference type="CDD" id="cd18011">
    <property type="entry name" value="DEXDc_RapA"/>
    <property type="match status" value="1"/>
</dbReference>
<dbReference type="PROSITE" id="PS51192">
    <property type="entry name" value="HELICASE_ATP_BIND_1"/>
    <property type="match status" value="1"/>
</dbReference>
<comment type="caution">
    <text evidence="8">The sequence shown here is derived from an EMBL/GenBank/DDBJ whole genome shotgun (WGS) entry which is preliminary data.</text>
</comment>
<accession>A0A9X4YEA0</accession>
<dbReference type="OrthoDB" id="9814088at2"/>
<reference evidence="8 9" key="1">
    <citation type="submission" date="2019-11" db="EMBL/GenBank/DDBJ databases">
        <title>Genome sequences of 17 halophilic strains isolated from different environments.</title>
        <authorList>
            <person name="Furrow R.E."/>
        </authorList>
    </citation>
    <scope>NUCLEOTIDE SEQUENCE [LARGE SCALE GENOMIC DNA]</scope>
    <source>
        <strain evidence="8 9">22507_15_FS</strain>
    </source>
</reference>
<dbReference type="SMART" id="SM00490">
    <property type="entry name" value="HELICc"/>
    <property type="match status" value="1"/>
</dbReference>
<dbReference type="GO" id="GO:0016787">
    <property type="term" value="F:hydrolase activity"/>
    <property type="evidence" value="ECO:0007669"/>
    <property type="project" value="UniProtKB-KW"/>
</dbReference>
<dbReference type="PROSITE" id="PS51194">
    <property type="entry name" value="HELICASE_CTER"/>
    <property type="match status" value="1"/>
</dbReference>
<sequence>MEQQPAPGMRVEIRDAEWRIKRVDYSSDGGYVLSCEGQSELVRGREIPFLTKLESVRVLDPRETELVDDTSGNFSASLLYIDSQLRKTAPSDEQLHLGQHAAIDHMNYQLEPALQALQQPRQRILIADAVGLGKTLEAGILTSELIARGRGKRILVLATKSMLGQFQQEFWSRFTIPLVRLDSVGLQRVRNRIPANHNPFHYFDRSIISIDTLKQDIEYRHHLEQAYWDIIIIDEAHNVADRGSNSQRSKLARLLSTRSDTLMMLSATPHDGKAESFASLVNMLDPTAIADPKNYQKQDYRDKGLVIRRFKKDVRDELRGNFPEREIEVASTRATAPEEAAYDQLTNVSFHNLDGRGQGAGQLFRTTLEKALFSSPQACLSTVRNRMDRLNKRLEKERDDEKVTTLVEDIDTLQGLASSLEAITPDQFSKYQLLKDQIRELGWTAKDTEDRLVIFTESIVTLEFLRDQLPGDLGLKDKQTALLRGDMVDKDQMDTVDQFNRAESPIRLLICSDVAAEGINLHHLCHRMIHFDIPWSLMVFQQRNGRIDRYGQTRQPQIRYLQTESDNAKVRGDQRVLEVLVNKDEQASRNIGDPSEFMGLYDEDAETEKVAETLESDEAGGFDLASVFEEMLDQQQENSEGPLANFTPETGLASQQQAVSPLPRVFPSGLEYAKTAISWLRENGESLSQDTEVDGQFFRIQAPEDLKQRLKFLPSEVCGKDDYFVLTPEKERIDEEIRRTRQEEDAAWPSIHYLWPIHPVMEWLSDRALNAFGRHTAPVLRLTGKLGQDEHIVLVHGGFPNRRGHVLVQDWVGFRIQAGEVTERLNWDELQSRYNLRPNQIPNPGNTGETASLQSLLPVAVRAAEQHLKTLKENFEAERGPELEKQYQRLRELKGEHEQQLEMELSQSGETETKKTRKRNERQQQIDRVFDDYRDWLDNTQKLENKPYIQVAAVLTGKEA</sequence>
<evidence type="ECO:0000256" key="1">
    <source>
        <dbReference type="ARBA" id="ARBA00022741"/>
    </source>
</evidence>
<evidence type="ECO:0000256" key="4">
    <source>
        <dbReference type="ARBA" id="ARBA00022840"/>
    </source>
</evidence>
<dbReference type="PANTHER" id="PTHR45766:SF6">
    <property type="entry name" value="SWI_SNF-RELATED MATRIX-ASSOCIATED ACTIN-DEPENDENT REGULATOR OF CHROMATIN SUBFAMILY A-LIKE PROTEIN 1"/>
    <property type="match status" value="1"/>
</dbReference>
<dbReference type="InterPro" id="IPR014001">
    <property type="entry name" value="Helicase_ATP-bd"/>
</dbReference>
<dbReference type="Gene3D" id="3.40.50.10810">
    <property type="entry name" value="Tandem AAA-ATPase domain"/>
    <property type="match status" value="1"/>
</dbReference>
<dbReference type="SMART" id="SM00487">
    <property type="entry name" value="DEXDc"/>
    <property type="match status" value="1"/>
</dbReference>
<dbReference type="InterPro" id="IPR049730">
    <property type="entry name" value="SNF2/RAD54-like_C"/>
</dbReference>
<dbReference type="GO" id="GO:0004386">
    <property type="term" value="F:helicase activity"/>
    <property type="evidence" value="ECO:0007669"/>
    <property type="project" value="UniProtKB-KW"/>
</dbReference>
<dbReference type="Proteomes" id="UP000460751">
    <property type="component" value="Unassembled WGS sequence"/>
</dbReference>
<protein>
    <submittedName>
        <fullName evidence="8">DEAD/DEAH box helicase</fullName>
    </submittedName>
</protein>
<dbReference type="AlphaFoldDB" id="A0A9X4YEA0"/>
<evidence type="ECO:0000259" key="6">
    <source>
        <dbReference type="PROSITE" id="PS51192"/>
    </source>
</evidence>
<dbReference type="InterPro" id="IPR038718">
    <property type="entry name" value="SNF2-like_sf"/>
</dbReference>
<feature type="domain" description="Helicase ATP-binding" evidence="6">
    <location>
        <begin position="115"/>
        <end position="287"/>
    </location>
</feature>
<dbReference type="CDD" id="cd18793">
    <property type="entry name" value="SF2_C_SNF"/>
    <property type="match status" value="1"/>
</dbReference>
<dbReference type="InterPro" id="IPR027417">
    <property type="entry name" value="P-loop_NTPase"/>
</dbReference>
<dbReference type="InterPro" id="IPR000330">
    <property type="entry name" value="SNF2_N"/>
</dbReference>
<keyword evidence="2" id="KW-0378">Hydrolase</keyword>
<evidence type="ECO:0000313" key="8">
    <source>
        <dbReference type="EMBL" id="MYL28159.1"/>
    </source>
</evidence>
<evidence type="ECO:0000256" key="2">
    <source>
        <dbReference type="ARBA" id="ARBA00022801"/>
    </source>
</evidence>
<proteinExistence type="predicted"/>
<name>A0A9X4YEA0_9GAMM</name>
<feature type="domain" description="Helicase C-terminal" evidence="7">
    <location>
        <begin position="437"/>
        <end position="595"/>
    </location>
</feature>
<dbReference type="EMBL" id="WMEX01000012">
    <property type="protein sequence ID" value="MYL28159.1"/>
    <property type="molecule type" value="Genomic_DNA"/>
</dbReference>
<keyword evidence="3 8" id="KW-0347">Helicase</keyword>
<dbReference type="Pfam" id="PF00271">
    <property type="entry name" value="Helicase_C"/>
    <property type="match status" value="1"/>
</dbReference>
<keyword evidence="9" id="KW-1185">Reference proteome</keyword>
<dbReference type="PANTHER" id="PTHR45766">
    <property type="entry name" value="DNA ANNEALING HELICASE AND ENDONUCLEASE ZRANB3 FAMILY MEMBER"/>
    <property type="match status" value="1"/>
</dbReference>
<evidence type="ECO:0000259" key="7">
    <source>
        <dbReference type="PROSITE" id="PS51194"/>
    </source>
</evidence>
<dbReference type="InterPro" id="IPR001650">
    <property type="entry name" value="Helicase_C-like"/>
</dbReference>
<dbReference type="Gene3D" id="3.40.50.300">
    <property type="entry name" value="P-loop containing nucleotide triphosphate hydrolases"/>
    <property type="match status" value="1"/>
</dbReference>
<gene>
    <name evidence="8" type="ORF">GLW01_15320</name>
</gene>
<dbReference type="RefSeq" id="WP_160899652.1">
    <property type="nucleotide sequence ID" value="NZ_WMEX01000012.1"/>
</dbReference>
<keyword evidence="1" id="KW-0547">Nucleotide-binding</keyword>
<evidence type="ECO:0000313" key="9">
    <source>
        <dbReference type="Proteomes" id="UP000460751"/>
    </source>
</evidence>
<dbReference type="GO" id="GO:0005524">
    <property type="term" value="F:ATP binding"/>
    <property type="evidence" value="ECO:0007669"/>
    <property type="project" value="UniProtKB-KW"/>
</dbReference>
<evidence type="ECO:0000256" key="3">
    <source>
        <dbReference type="ARBA" id="ARBA00022806"/>
    </source>
</evidence>
<dbReference type="SUPFAM" id="SSF52540">
    <property type="entry name" value="P-loop containing nucleoside triphosphate hydrolases"/>
    <property type="match status" value="2"/>
</dbReference>